<feature type="domain" description="Methyl-accepting transducer" evidence="7">
    <location>
        <begin position="287"/>
        <end position="509"/>
    </location>
</feature>
<dbReference type="SUPFAM" id="SSF58104">
    <property type="entry name" value="Methyl-accepting chemotaxis protein (MCP) signaling domain"/>
    <property type="match status" value="1"/>
</dbReference>
<dbReference type="PROSITE" id="PS50885">
    <property type="entry name" value="HAMP"/>
    <property type="match status" value="1"/>
</dbReference>
<evidence type="ECO:0000313" key="9">
    <source>
        <dbReference type="EMBL" id="MBB4968397.1"/>
    </source>
</evidence>
<dbReference type="Gene3D" id="1.10.287.950">
    <property type="entry name" value="Methyl-accepting chemotaxis protein"/>
    <property type="match status" value="1"/>
</dbReference>
<evidence type="ECO:0000256" key="3">
    <source>
        <dbReference type="ARBA" id="ARBA00023224"/>
    </source>
</evidence>
<keyword evidence="2 6" id="KW-1133">Transmembrane helix</keyword>
<evidence type="ECO:0000256" key="4">
    <source>
        <dbReference type="ARBA" id="ARBA00029447"/>
    </source>
</evidence>
<evidence type="ECO:0000256" key="5">
    <source>
        <dbReference type="PROSITE-ProRule" id="PRU00284"/>
    </source>
</evidence>
<feature type="transmembrane region" description="Helical" evidence="6">
    <location>
        <begin position="195"/>
        <end position="215"/>
    </location>
</feature>
<evidence type="ECO:0000259" key="7">
    <source>
        <dbReference type="PROSITE" id="PS50111"/>
    </source>
</evidence>
<sequence length="531" mass="55078">MVRSSSRNPLNRSLRVRVISAFSALAVVVVGLGVFGIVQQDNLSERADAIAEGSVDPLVALKFAQTSNLTALLTDVVLETVKDPQAQASLAKGRDEYKTQAKQGFAALKTSIPADLQSTLDKLVADNDKFWTSHEARRAATAAGDAAAEVEYNKQAQASLPIVNADFQSLTQALVDHSAAERQAITDATSTSRNLTILVIAVSVLLALGLGWVLARSIRRPVHALEDFAKQVAAGDLTGVPSVHSEDEIGRMGKALHNAVGTIREVVSKVAESASGLAGSAGSLSSTNVKLSGAAGSTSRQAGEVANAAARVSESVDTVATATGELGASIREIARNTSEAVKVGAEATDTAQQTNDIIARLGSSSAEIGDVLKTIRSIAEQTNLLALNATIEAARAGDAGKGFAVVAGEVKDLAQETARATEDIGRRVAAIQTDTEAAVDAIGRIVVVIDRVNQYQTAIAAAVEEQSETSKEVGRSVSEAAGGSTEIASAITQVAGAADETSRGVTEAEHTTVELSRLSGQLQDMVSRFRY</sequence>
<proteinExistence type="inferred from homology"/>
<dbReference type="SMART" id="SM00304">
    <property type="entry name" value="HAMP"/>
    <property type="match status" value="2"/>
</dbReference>
<dbReference type="Pfam" id="PF00672">
    <property type="entry name" value="HAMP"/>
    <property type="match status" value="1"/>
</dbReference>
<organism evidence="9 10">
    <name type="scientific">Saccharothrix violaceirubra</name>
    <dbReference type="NCBI Taxonomy" id="413306"/>
    <lineage>
        <taxon>Bacteria</taxon>
        <taxon>Bacillati</taxon>
        <taxon>Actinomycetota</taxon>
        <taxon>Actinomycetes</taxon>
        <taxon>Pseudonocardiales</taxon>
        <taxon>Pseudonocardiaceae</taxon>
        <taxon>Saccharothrix</taxon>
    </lineage>
</organism>
<name>A0A7W7T9D9_9PSEU</name>
<dbReference type="GO" id="GO:0016020">
    <property type="term" value="C:membrane"/>
    <property type="evidence" value="ECO:0007669"/>
    <property type="project" value="InterPro"/>
</dbReference>
<keyword evidence="10" id="KW-1185">Reference proteome</keyword>
<dbReference type="GO" id="GO:0006935">
    <property type="term" value="P:chemotaxis"/>
    <property type="evidence" value="ECO:0007669"/>
    <property type="project" value="InterPro"/>
</dbReference>
<feature type="transmembrane region" description="Helical" evidence="6">
    <location>
        <begin position="21"/>
        <end position="38"/>
    </location>
</feature>
<dbReference type="PANTHER" id="PTHR32089:SF112">
    <property type="entry name" value="LYSOZYME-LIKE PROTEIN-RELATED"/>
    <property type="match status" value="1"/>
</dbReference>
<keyword evidence="3 5" id="KW-0807">Transducer</keyword>
<dbReference type="InterPro" id="IPR004089">
    <property type="entry name" value="MCPsignal_dom"/>
</dbReference>
<comment type="caution">
    <text evidence="9">The sequence shown here is derived from an EMBL/GenBank/DDBJ whole genome shotgun (WGS) entry which is preliminary data.</text>
</comment>
<dbReference type="SMART" id="SM00283">
    <property type="entry name" value="MA"/>
    <property type="match status" value="1"/>
</dbReference>
<feature type="domain" description="HAMP" evidence="8">
    <location>
        <begin position="216"/>
        <end position="268"/>
    </location>
</feature>
<dbReference type="AlphaFoldDB" id="A0A7W7T9D9"/>
<dbReference type="InterPro" id="IPR004090">
    <property type="entry name" value="Chemotax_Me-accpt_rcpt"/>
</dbReference>
<dbReference type="Pfam" id="PF00015">
    <property type="entry name" value="MCPsignal"/>
    <property type="match status" value="1"/>
</dbReference>
<dbReference type="EMBL" id="JACHJS010000001">
    <property type="protein sequence ID" value="MBB4968397.1"/>
    <property type="molecule type" value="Genomic_DNA"/>
</dbReference>
<protein>
    <submittedName>
        <fullName evidence="9">Methyl-accepting chemotaxis protein</fullName>
    </submittedName>
</protein>
<gene>
    <name evidence="9" type="ORF">F4559_005756</name>
</gene>
<dbReference type="PANTHER" id="PTHR32089">
    <property type="entry name" value="METHYL-ACCEPTING CHEMOTAXIS PROTEIN MCPB"/>
    <property type="match status" value="1"/>
</dbReference>
<keyword evidence="6" id="KW-0472">Membrane</keyword>
<evidence type="ECO:0000259" key="8">
    <source>
        <dbReference type="PROSITE" id="PS50885"/>
    </source>
</evidence>
<dbReference type="CDD" id="cd06225">
    <property type="entry name" value="HAMP"/>
    <property type="match status" value="1"/>
</dbReference>
<reference evidence="9 10" key="1">
    <citation type="submission" date="2020-08" db="EMBL/GenBank/DDBJ databases">
        <title>Sequencing the genomes of 1000 actinobacteria strains.</title>
        <authorList>
            <person name="Klenk H.-P."/>
        </authorList>
    </citation>
    <scope>NUCLEOTIDE SEQUENCE [LARGE SCALE GENOMIC DNA]</scope>
    <source>
        <strain evidence="9 10">DSM 45084</strain>
    </source>
</reference>
<dbReference type="Proteomes" id="UP000542674">
    <property type="component" value="Unassembled WGS sequence"/>
</dbReference>
<keyword evidence="1 6" id="KW-0812">Transmembrane</keyword>
<evidence type="ECO:0000256" key="1">
    <source>
        <dbReference type="ARBA" id="ARBA00022692"/>
    </source>
</evidence>
<accession>A0A7W7T9D9</accession>
<evidence type="ECO:0000256" key="6">
    <source>
        <dbReference type="SAM" id="Phobius"/>
    </source>
</evidence>
<dbReference type="InterPro" id="IPR003660">
    <property type="entry name" value="HAMP_dom"/>
</dbReference>
<dbReference type="PRINTS" id="PR00260">
    <property type="entry name" value="CHEMTRNSDUCR"/>
</dbReference>
<dbReference type="GO" id="GO:0004888">
    <property type="term" value="F:transmembrane signaling receptor activity"/>
    <property type="evidence" value="ECO:0007669"/>
    <property type="project" value="InterPro"/>
</dbReference>
<dbReference type="RefSeq" id="WP_184673914.1">
    <property type="nucleotide sequence ID" value="NZ_BAABAI010000028.1"/>
</dbReference>
<dbReference type="PROSITE" id="PS50111">
    <property type="entry name" value="CHEMOTAXIS_TRANSDUC_2"/>
    <property type="match status" value="1"/>
</dbReference>
<evidence type="ECO:0000256" key="2">
    <source>
        <dbReference type="ARBA" id="ARBA00022989"/>
    </source>
</evidence>
<dbReference type="GO" id="GO:0007165">
    <property type="term" value="P:signal transduction"/>
    <property type="evidence" value="ECO:0007669"/>
    <property type="project" value="UniProtKB-KW"/>
</dbReference>
<comment type="similarity">
    <text evidence="4">Belongs to the methyl-accepting chemotaxis (MCP) protein family.</text>
</comment>
<evidence type="ECO:0000313" key="10">
    <source>
        <dbReference type="Proteomes" id="UP000542674"/>
    </source>
</evidence>